<accession>A0ACB7Y0N5</accession>
<keyword evidence="2" id="KW-1185">Reference proteome</keyword>
<gene>
    <name evidence="1" type="ORF">Vadar_020711</name>
</gene>
<dbReference type="Proteomes" id="UP000828048">
    <property type="component" value="Chromosome 5"/>
</dbReference>
<dbReference type="EMBL" id="CM037155">
    <property type="protein sequence ID" value="KAH7847009.1"/>
    <property type="molecule type" value="Genomic_DNA"/>
</dbReference>
<evidence type="ECO:0000313" key="2">
    <source>
        <dbReference type="Proteomes" id="UP000828048"/>
    </source>
</evidence>
<reference evidence="1 2" key="1">
    <citation type="journal article" date="2021" name="Hortic Res">
        <title>High-quality reference genome and annotation aids understanding of berry development for evergreen blueberry (Vaccinium darrowii).</title>
        <authorList>
            <person name="Yu J."/>
            <person name="Hulse-Kemp A.M."/>
            <person name="Babiker E."/>
            <person name="Staton M."/>
        </authorList>
    </citation>
    <scope>NUCLEOTIDE SEQUENCE [LARGE SCALE GENOMIC DNA]</scope>
    <source>
        <strain evidence="2">cv. NJ 8807/NJ 8810</strain>
        <tissue evidence="1">Young leaf</tissue>
    </source>
</reference>
<evidence type="ECO:0000313" key="1">
    <source>
        <dbReference type="EMBL" id="KAH7847009.1"/>
    </source>
</evidence>
<protein>
    <submittedName>
        <fullName evidence="1">Uncharacterized protein</fullName>
    </submittedName>
</protein>
<name>A0ACB7Y0N5_9ERIC</name>
<comment type="caution">
    <text evidence="1">The sequence shown here is derived from an EMBL/GenBank/DDBJ whole genome shotgun (WGS) entry which is preliminary data.</text>
</comment>
<organism evidence="1 2">
    <name type="scientific">Vaccinium darrowii</name>
    <dbReference type="NCBI Taxonomy" id="229202"/>
    <lineage>
        <taxon>Eukaryota</taxon>
        <taxon>Viridiplantae</taxon>
        <taxon>Streptophyta</taxon>
        <taxon>Embryophyta</taxon>
        <taxon>Tracheophyta</taxon>
        <taxon>Spermatophyta</taxon>
        <taxon>Magnoliopsida</taxon>
        <taxon>eudicotyledons</taxon>
        <taxon>Gunneridae</taxon>
        <taxon>Pentapetalae</taxon>
        <taxon>asterids</taxon>
        <taxon>Ericales</taxon>
        <taxon>Ericaceae</taxon>
        <taxon>Vaccinioideae</taxon>
        <taxon>Vaccinieae</taxon>
        <taxon>Vaccinium</taxon>
    </lineage>
</organism>
<sequence length="629" mass="72873">MGDSVVDIFLETLKQLITSSKLGLFIDEKCQLQSLEEEIKYLRGFLKITEKKRNNHSKVMKLVMHIRDLVFEAENIVELFVVHAFKVDHAHNTLREHHDHLSLNLETIKKRMKTLTAEVKKIYDENMYDIKGEAVKLLKHYSTESEGSSGSSRGSYSSKLVKETEVVGFKEEVKKIIDKLDDRREGKPLEIISIIGTGGGGKTTLAREVYDDPFTSYTFEIRAWINVSQAYDKTRKRDLLICILESISPEKDQDYGKSNDDKLAEDVHKCLKGRKYLIVMDDIWDIEVETNWSLFVENFQLLRVLSFMSSTCHGEIGIGYLVHLRYLALTLDEFLIVKPFSYHWNLETLILNVPTLDSILNRRTICLPCDIIKMVKLRHLYTKNGAFAFHLYGEETATIGFDPYSTLESLQTLQHICACKGCRSFLVRTPNLRKLGLYGGESTEDNVLRFPDLDFLKCLERLTFTVNSTTHLLVKNTTLPLGLKLPLTIKRITFKHTRLKWEELSILQTLPSLEVLILLWLACRGPVWNTSELEGFPQLKYLRFVALDIEEWDASKDQFPKLEVLVLEYCRRLKRIPIDFANLKELREIKLEACRRTVEESAREIREGQRNRNGDDDCLNLFTKHTWGH</sequence>
<proteinExistence type="predicted"/>